<dbReference type="InterPro" id="IPR007781">
    <property type="entry name" value="NAGLU"/>
</dbReference>
<dbReference type="GO" id="GO:0005975">
    <property type="term" value="P:carbohydrate metabolic process"/>
    <property type="evidence" value="ECO:0007669"/>
    <property type="project" value="UniProtKB-ARBA"/>
</dbReference>
<dbReference type="EMBL" id="FNQY01000006">
    <property type="protein sequence ID" value="SEA01750.1"/>
    <property type="molecule type" value="Genomic_DNA"/>
</dbReference>
<dbReference type="Pfam" id="PF12971">
    <property type="entry name" value="NAGLU_N"/>
    <property type="match status" value="1"/>
</dbReference>
<protein>
    <submittedName>
        <fullName evidence="6">Alpha-N-acetylglucosaminidase</fullName>
    </submittedName>
</protein>
<keyword evidence="1" id="KW-0378">Hydrolase</keyword>
<evidence type="ECO:0000259" key="4">
    <source>
        <dbReference type="Pfam" id="PF12971"/>
    </source>
</evidence>
<name>A0A1H3XR97_9BACT</name>
<dbReference type="PANTHER" id="PTHR12872:SF1">
    <property type="entry name" value="ALPHA-N-ACETYLGLUCOSAMINIDASE"/>
    <property type="match status" value="1"/>
</dbReference>
<keyword evidence="7" id="KW-1185">Reference proteome</keyword>
<dbReference type="Gene3D" id="3.20.20.80">
    <property type="entry name" value="Glycosidases"/>
    <property type="match status" value="1"/>
</dbReference>
<feature type="domain" description="Alpha-N-acetylglucosaminidase N-terminal" evidence="4">
    <location>
        <begin position="26"/>
        <end position="105"/>
    </location>
</feature>
<dbReference type="InterPro" id="IPR024240">
    <property type="entry name" value="NAGLU_N"/>
</dbReference>
<feature type="domain" description="Alpha-N-acetylglucosaminidase C-terminal" evidence="5">
    <location>
        <begin position="449"/>
        <end position="712"/>
    </location>
</feature>
<dbReference type="InterPro" id="IPR029018">
    <property type="entry name" value="Hex-like_dom2"/>
</dbReference>
<dbReference type="Pfam" id="PF12972">
    <property type="entry name" value="NAGLU_C"/>
    <property type="match status" value="1"/>
</dbReference>
<dbReference type="InterPro" id="IPR024733">
    <property type="entry name" value="NAGLU_tim-barrel"/>
</dbReference>
<dbReference type="InterPro" id="IPR024732">
    <property type="entry name" value="NAGLU_C"/>
</dbReference>
<evidence type="ECO:0000313" key="7">
    <source>
        <dbReference type="Proteomes" id="UP000199041"/>
    </source>
</evidence>
<feature type="domain" description="Alpha-N-acetylglucosaminidase tim-barrel" evidence="3">
    <location>
        <begin position="120"/>
        <end position="440"/>
    </location>
</feature>
<proteinExistence type="predicted"/>
<dbReference type="Gene3D" id="3.30.379.10">
    <property type="entry name" value="Chitobiase/beta-hexosaminidase domain 2-like"/>
    <property type="match status" value="1"/>
</dbReference>
<sequence length="729" mass="82706">MKAKLLLPLIVFASLSLSLKAQDFPGVRDLVKRRVPWLDKSLVLKRATFSGQSDAFTLSSRNGKLTVEATGPNAAAMGVSWYLKYYCHRSMSHMGDNLSAVDHLPVIETPIHRQGLAEYRYALNYCTYNYTMSFYNWDDWQKELDYMALNGVNLMLIANGQEAVWEKVLEELGYTQNEIDDFITGPAFNAWWLMGNIQGWGGPMNRQEIAARAHLVQQMIGRMKVLGIQPVMPAFFGMVPSSLKNKFKAHIVPQGKWGAFERPDILDPSDSLFTRISHLFYGATKELYGKNIRFFSGDPFHEGGKHGDIDLKDAGIRIQQAMQDAFPGAIWVLQGWQSNPDKHLIEGVNKKDILIQELFGENTKNWEDRKGYEGTPFIWCTVTNFGERPGINGKLQRFADEIYRVRHSPYGSLCRGIGIMPEGINNNPVVYELMLELGWHKDKVAVGSWITNYIYARYGKTDSVMQQAWQYLLASAYSSETAYAEGPPENILCARPALKIKSVSSWGSAIKKYDLVAFKKAVALYVKAWPLYKDHKTYRIDLISMLMQQIGTAADSCYAGLISAYYGRNLPLFNQQTGRFLGLLDQADQLLSTEPFYQLSTYQHQALALNSDPVTAENNLRNLLMLNTYWGGNDPNNDDLHEYAYKEWSPMLQTFYKPRWVAFFDKLKTDLQDGKSDSATLTPVSYFKWDRNWVQETLTKIMQAPGSNKNVATDSSALGALAKKIIKEL</sequence>
<evidence type="ECO:0000256" key="2">
    <source>
        <dbReference type="SAM" id="SignalP"/>
    </source>
</evidence>
<feature type="chain" id="PRO_5011536013" evidence="2">
    <location>
        <begin position="22"/>
        <end position="729"/>
    </location>
</feature>
<dbReference type="Pfam" id="PF05089">
    <property type="entry name" value="NAGLU"/>
    <property type="match status" value="1"/>
</dbReference>
<organism evidence="6 7">
    <name type="scientific">Arachidicoccus rhizosphaerae</name>
    <dbReference type="NCBI Taxonomy" id="551991"/>
    <lineage>
        <taxon>Bacteria</taxon>
        <taxon>Pseudomonadati</taxon>
        <taxon>Bacteroidota</taxon>
        <taxon>Chitinophagia</taxon>
        <taxon>Chitinophagales</taxon>
        <taxon>Chitinophagaceae</taxon>
        <taxon>Arachidicoccus</taxon>
    </lineage>
</organism>
<dbReference type="Proteomes" id="UP000199041">
    <property type="component" value="Unassembled WGS sequence"/>
</dbReference>
<feature type="signal peptide" evidence="2">
    <location>
        <begin position="1"/>
        <end position="21"/>
    </location>
</feature>
<evidence type="ECO:0000259" key="5">
    <source>
        <dbReference type="Pfam" id="PF12972"/>
    </source>
</evidence>
<keyword evidence="2" id="KW-0732">Signal</keyword>
<evidence type="ECO:0000256" key="1">
    <source>
        <dbReference type="ARBA" id="ARBA00022801"/>
    </source>
</evidence>
<dbReference type="STRING" id="551991.SAMN05192529_10660"/>
<dbReference type="OrthoDB" id="179563at2"/>
<gene>
    <name evidence="6" type="ORF">SAMN05192529_10660</name>
</gene>
<evidence type="ECO:0000259" key="3">
    <source>
        <dbReference type="Pfam" id="PF05089"/>
    </source>
</evidence>
<reference evidence="6 7" key="1">
    <citation type="submission" date="2016-10" db="EMBL/GenBank/DDBJ databases">
        <authorList>
            <person name="de Groot N.N."/>
        </authorList>
    </citation>
    <scope>NUCLEOTIDE SEQUENCE [LARGE SCALE GENOMIC DNA]</scope>
    <source>
        <strain evidence="6 7">Vu-144</strain>
    </source>
</reference>
<dbReference type="Gene3D" id="1.20.120.670">
    <property type="entry name" value="N-acetyl-b-d-glucoasminidase"/>
    <property type="match status" value="1"/>
</dbReference>
<dbReference type="GO" id="GO:0016787">
    <property type="term" value="F:hydrolase activity"/>
    <property type="evidence" value="ECO:0007669"/>
    <property type="project" value="UniProtKB-KW"/>
</dbReference>
<dbReference type="RefSeq" id="WP_091395565.1">
    <property type="nucleotide sequence ID" value="NZ_FNQY01000006.1"/>
</dbReference>
<dbReference type="AlphaFoldDB" id="A0A1H3XR97"/>
<evidence type="ECO:0000313" key="6">
    <source>
        <dbReference type="EMBL" id="SEA01750.1"/>
    </source>
</evidence>
<accession>A0A1H3XR97</accession>
<dbReference type="PANTHER" id="PTHR12872">
    <property type="entry name" value="ALPHA-N-ACETYLGLUCOSAMINIDASE"/>
    <property type="match status" value="1"/>
</dbReference>